<evidence type="ECO:0000313" key="3">
    <source>
        <dbReference type="EMBL" id="CAD7408682.1"/>
    </source>
</evidence>
<evidence type="ECO:0000256" key="1">
    <source>
        <dbReference type="ARBA" id="ARBA00023157"/>
    </source>
</evidence>
<dbReference type="SUPFAM" id="SSF50494">
    <property type="entry name" value="Trypsin-like serine proteases"/>
    <property type="match status" value="1"/>
</dbReference>
<dbReference type="InterPro" id="IPR001254">
    <property type="entry name" value="Trypsin_dom"/>
</dbReference>
<dbReference type="Pfam" id="PF00089">
    <property type="entry name" value="Trypsin"/>
    <property type="match status" value="1"/>
</dbReference>
<dbReference type="InterPro" id="IPR043504">
    <property type="entry name" value="Peptidase_S1_PA_chymotrypsin"/>
</dbReference>
<proteinExistence type="predicted"/>
<evidence type="ECO:0000259" key="2">
    <source>
        <dbReference type="PROSITE" id="PS50240"/>
    </source>
</evidence>
<dbReference type="PROSITE" id="PS50240">
    <property type="entry name" value="TRYPSIN_DOM"/>
    <property type="match status" value="1"/>
</dbReference>
<keyword evidence="1" id="KW-1015">Disulfide bond</keyword>
<dbReference type="Gene3D" id="2.40.10.10">
    <property type="entry name" value="Trypsin-like serine proteases"/>
    <property type="match status" value="2"/>
</dbReference>
<protein>
    <recommendedName>
        <fullName evidence="2">Peptidase S1 domain-containing protein</fullName>
    </recommendedName>
</protein>
<reference evidence="3" key="1">
    <citation type="submission" date="2020-11" db="EMBL/GenBank/DDBJ databases">
        <authorList>
            <person name="Tran Van P."/>
        </authorList>
    </citation>
    <scope>NUCLEOTIDE SEQUENCE</scope>
</reference>
<dbReference type="PANTHER" id="PTHR24252:SF7">
    <property type="entry name" value="HYALIN"/>
    <property type="match status" value="1"/>
</dbReference>
<feature type="domain" description="Peptidase S1" evidence="2">
    <location>
        <begin position="1"/>
        <end position="168"/>
    </location>
</feature>
<dbReference type="GO" id="GO:0006508">
    <property type="term" value="P:proteolysis"/>
    <property type="evidence" value="ECO:0007669"/>
    <property type="project" value="InterPro"/>
</dbReference>
<name>A0A7R9H5J1_TIMPO</name>
<dbReference type="InterPro" id="IPR009003">
    <property type="entry name" value="Peptidase_S1_PA"/>
</dbReference>
<gene>
    <name evidence="3" type="ORF">TPSB3V08_LOCUS6482</name>
</gene>
<dbReference type="AlphaFoldDB" id="A0A7R9H5J1"/>
<organism evidence="3">
    <name type="scientific">Timema poppense</name>
    <name type="common">Walking stick</name>
    <dbReference type="NCBI Taxonomy" id="170557"/>
    <lineage>
        <taxon>Eukaryota</taxon>
        <taxon>Metazoa</taxon>
        <taxon>Ecdysozoa</taxon>
        <taxon>Arthropoda</taxon>
        <taxon>Hexapoda</taxon>
        <taxon>Insecta</taxon>
        <taxon>Pterygota</taxon>
        <taxon>Neoptera</taxon>
        <taxon>Polyneoptera</taxon>
        <taxon>Phasmatodea</taxon>
        <taxon>Timematodea</taxon>
        <taxon>Timematoidea</taxon>
        <taxon>Timematidae</taxon>
        <taxon>Timema</taxon>
    </lineage>
</organism>
<dbReference type="SMART" id="SM00020">
    <property type="entry name" value="Tryp_SPc"/>
    <property type="match status" value="1"/>
</dbReference>
<accession>A0A7R9H5J1</accession>
<sequence length="181" mass="20214">MTRRSEFEPQAVCGTHSLAEGVTARLAGGDRSNNGQWPSVALLYHTGYKTRCTASIISPRWLLSSYNCIKHSQYLHYLPIPTIDLNECNSTKHYSGFVTEDDICAGFTDVDKSPCYNDEGSPLMCISDNGMWELQGVLAHHSNCGRGYHPSIFSSVSAVRSWVETTIGSRFERKSPFNVRR</sequence>
<dbReference type="EMBL" id="OD003827">
    <property type="protein sequence ID" value="CAD7408682.1"/>
    <property type="molecule type" value="Genomic_DNA"/>
</dbReference>
<dbReference type="PANTHER" id="PTHR24252">
    <property type="entry name" value="ACROSIN-RELATED"/>
    <property type="match status" value="1"/>
</dbReference>
<dbReference type="GO" id="GO:0004252">
    <property type="term" value="F:serine-type endopeptidase activity"/>
    <property type="evidence" value="ECO:0007669"/>
    <property type="project" value="InterPro"/>
</dbReference>